<gene>
    <name evidence="2" type="ORF">QVD17_12124</name>
</gene>
<dbReference type="EMBL" id="JAUHHV010000003">
    <property type="protein sequence ID" value="KAK1429852.1"/>
    <property type="molecule type" value="Genomic_DNA"/>
</dbReference>
<evidence type="ECO:0000313" key="2">
    <source>
        <dbReference type="EMBL" id="KAK1429852.1"/>
    </source>
</evidence>
<name>A0AAD8L0S8_TARER</name>
<feature type="coiled-coil region" evidence="1">
    <location>
        <begin position="77"/>
        <end position="132"/>
    </location>
</feature>
<organism evidence="2 3">
    <name type="scientific">Tagetes erecta</name>
    <name type="common">African marigold</name>
    <dbReference type="NCBI Taxonomy" id="13708"/>
    <lineage>
        <taxon>Eukaryota</taxon>
        <taxon>Viridiplantae</taxon>
        <taxon>Streptophyta</taxon>
        <taxon>Embryophyta</taxon>
        <taxon>Tracheophyta</taxon>
        <taxon>Spermatophyta</taxon>
        <taxon>Magnoliopsida</taxon>
        <taxon>eudicotyledons</taxon>
        <taxon>Gunneridae</taxon>
        <taxon>Pentapetalae</taxon>
        <taxon>asterids</taxon>
        <taxon>campanulids</taxon>
        <taxon>Asterales</taxon>
        <taxon>Asteraceae</taxon>
        <taxon>Asteroideae</taxon>
        <taxon>Heliantheae alliance</taxon>
        <taxon>Tageteae</taxon>
        <taxon>Tagetes</taxon>
    </lineage>
</organism>
<accession>A0AAD8L0S8</accession>
<dbReference type="AlphaFoldDB" id="A0AAD8L0S8"/>
<dbReference type="Proteomes" id="UP001229421">
    <property type="component" value="Unassembled WGS sequence"/>
</dbReference>
<evidence type="ECO:0000313" key="3">
    <source>
        <dbReference type="Proteomes" id="UP001229421"/>
    </source>
</evidence>
<proteinExistence type="predicted"/>
<reference evidence="2" key="1">
    <citation type="journal article" date="2023" name="bioRxiv">
        <title>Improved chromosome-level genome assembly for marigold (Tagetes erecta).</title>
        <authorList>
            <person name="Jiang F."/>
            <person name="Yuan L."/>
            <person name="Wang S."/>
            <person name="Wang H."/>
            <person name="Xu D."/>
            <person name="Wang A."/>
            <person name="Fan W."/>
        </authorList>
    </citation>
    <scope>NUCLEOTIDE SEQUENCE</scope>
    <source>
        <strain evidence="2">WSJ</strain>
        <tissue evidence="2">Leaf</tissue>
    </source>
</reference>
<sequence length="134" mass="15468">MIQAEDVNLSVESNKSEEVTIMAQLELIKVDSSSSDSEKPSNYVPLPKIVKEKLRSPECGEQIKHYRSHSFRICEKLAKEENRHNKLKDDHKVSTEKILSIQESWKKSLEEIELLKQQLSKLSKNLELEKIAHA</sequence>
<comment type="caution">
    <text evidence="2">The sequence shown here is derived from an EMBL/GenBank/DDBJ whole genome shotgun (WGS) entry which is preliminary data.</text>
</comment>
<evidence type="ECO:0000256" key="1">
    <source>
        <dbReference type="SAM" id="Coils"/>
    </source>
</evidence>
<keyword evidence="1" id="KW-0175">Coiled coil</keyword>
<protein>
    <submittedName>
        <fullName evidence="2">Uncharacterized protein</fullName>
    </submittedName>
</protein>
<keyword evidence="3" id="KW-1185">Reference proteome</keyword>